<evidence type="ECO:0000256" key="3">
    <source>
        <dbReference type="ARBA" id="ARBA00023002"/>
    </source>
</evidence>
<dbReference type="InterPro" id="IPR046373">
    <property type="entry name" value="Acyl-CoA_Oxase/DH_mid-dom_sf"/>
</dbReference>
<dbReference type="PANTHER" id="PTHR48083:SF2">
    <property type="entry name" value="MEDIUM-CHAIN SPECIFIC ACYL-COA DEHYDROGENASE, MITOCHONDRIAL"/>
    <property type="match status" value="1"/>
</dbReference>
<sequence length="105" mass="11543">MDRFGTDAQKSEWTEALITGERSMAFGLTEPLHGSDATWMQTRAEHAGDSWIINGAKRFNTGVHRATHDRVFARTSGEPGRPGASPRSWSQPTPRDSTSRTTGGR</sequence>
<accession>A0ABP3AH56</accession>
<feature type="region of interest" description="Disordered" evidence="4">
    <location>
        <begin position="71"/>
        <end position="105"/>
    </location>
</feature>
<gene>
    <name evidence="6" type="ORF">I551_3882</name>
</gene>
<keyword evidence="2" id="KW-0274">FAD</keyword>
<dbReference type="InterPro" id="IPR006091">
    <property type="entry name" value="Acyl-CoA_Oxase/DH_mid-dom"/>
</dbReference>
<evidence type="ECO:0000256" key="4">
    <source>
        <dbReference type="SAM" id="MobiDB-lite"/>
    </source>
</evidence>
<feature type="domain" description="Acyl-CoA oxidase/dehydrogenase middle" evidence="5">
    <location>
        <begin position="25"/>
        <end position="79"/>
    </location>
</feature>
<dbReference type="Proteomes" id="UP000020681">
    <property type="component" value="Unassembled WGS sequence"/>
</dbReference>
<evidence type="ECO:0000313" key="6">
    <source>
        <dbReference type="EMBL" id="EUA89635.1"/>
    </source>
</evidence>
<evidence type="ECO:0000256" key="1">
    <source>
        <dbReference type="ARBA" id="ARBA00022630"/>
    </source>
</evidence>
<dbReference type="Gene3D" id="2.40.110.10">
    <property type="entry name" value="Butyryl-CoA Dehydrogenase, subunit A, domain 2"/>
    <property type="match status" value="1"/>
</dbReference>
<comment type="caution">
    <text evidence="6">The sequence shown here is derived from an EMBL/GenBank/DDBJ whole genome shotgun (WGS) entry which is preliminary data.</text>
</comment>
<dbReference type="PANTHER" id="PTHR48083">
    <property type="entry name" value="MEDIUM-CHAIN SPECIFIC ACYL-COA DEHYDROGENASE, MITOCHONDRIAL-RELATED"/>
    <property type="match status" value="1"/>
</dbReference>
<dbReference type="InterPro" id="IPR037069">
    <property type="entry name" value="AcylCoA_DH/ox_N_sf"/>
</dbReference>
<dbReference type="EMBL" id="JAOL01000119">
    <property type="protein sequence ID" value="EUA89635.1"/>
    <property type="molecule type" value="Genomic_DNA"/>
</dbReference>
<evidence type="ECO:0000259" key="5">
    <source>
        <dbReference type="Pfam" id="PF02770"/>
    </source>
</evidence>
<proteinExistence type="predicted"/>
<protein>
    <submittedName>
        <fullName evidence="6">Acyl-CoA dehydrogenase, middle domain protein</fullName>
    </submittedName>
</protein>
<keyword evidence="7" id="KW-1185">Reference proteome</keyword>
<keyword evidence="1" id="KW-0285">Flavoprotein</keyword>
<dbReference type="SUPFAM" id="SSF56645">
    <property type="entry name" value="Acyl-CoA dehydrogenase NM domain-like"/>
    <property type="match status" value="1"/>
</dbReference>
<organism evidence="6 7">
    <name type="scientific">Mycobacterium ulcerans str. Harvey</name>
    <dbReference type="NCBI Taxonomy" id="1299332"/>
    <lineage>
        <taxon>Bacteria</taxon>
        <taxon>Bacillati</taxon>
        <taxon>Actinomycetota</taxon>
        <taxon>Actinomycetes</taxon>
        <taxon>Mycobacteriales</taxon>
        <taxon>Mycobacteriaceae</taxon>
        <taxon>Mycobacterium</taxon>
        <taxon>Mycobacterium ulcerans group</taxon>
    </lineage>
</organism>
<dbReference type="Pfam" id="PF02770">
    <property type="entry name" value="Acyl-CoA_dh_M"/>
    <property type="match status" value="1"/>
</dbReference>
<evidence type="ECO:0000256" key="2">
    <source>
        <dbReference type="ARBA" id="ARBA00022827"/>
    </source>
</evidence>
<name>A0ABP3AH56_MYCUL</name>
<dbReference type="InterPro" id="IPR009100">
    <property type="entry name" value="AcylCoA_DH/oxidase_NM_dom_sf"/>
</dbReference>
<keyword evidence="3" id="KW-0560">Oxidoreductase</keyword>
<dbReference type="Gene3D" id="1.10.540.10">
    <property type="entry name" value="Acyl-CoA dehydrogenase/oxidase, N-terminal domain"/>
    <property type="match status" value="1"/>
</dbReference>
<dbReference type="InterPro" id="IPR050741">
    <property type="entry name" value="Acyl-CoA_dehydrogenase"/>
</dbReference>
<evidence type="ECO:0000313" key="7">
    <source>
        <dbReference type="Proteomes" id="UP000020681"/>
    </source>
</evidence>
<reference evidence="6 7" key="1">
    <citation type="submission" date="2014-01" db="EMBL/GenBank/DDBJ databases">
        <authorList>
            <person name="Dobos K."/>
            <person name="Lenaerts A."/>
            <person name="Ordway D."/>
            <person name="DeGroote M.A."/>
            <person name="Parker T."/>
            <person name="Sizemore C."/>
            <person name="Tallon L.J."/>
            <person name="Sadzewicz L.K."/>
            <person name="Sengamalay N."/>
            <person name="Fraser C.M."/>
            <person name="Hine E."/>
            <person name="Shefchek K.A."/>
            <person name="Das S.P."/>
            <person name="Tettelin H."/>
        </authorList>
    </citation>
    <scope>NUCLEOTIDE SEQUENCE [LARGE SCALE GENOMIC DNA]</scope>
    <source>
        <strain evidence="6 7">Harvey</strain>
    </source>
</reference>
<feature type="compositionally biased region" description="Polar residues" evidence="4">
    <location>
        <begin position="87"/>
        <end position="105"/>
    </location>
</feature>